<evidence type="ECO:0000256" key="2">
    <source>
        <dbReference type="ARBA" id="ARBA00004948"/>
    </source>
</evidence>
<comment type="caution">
    <text evidence="14">The sequence shown here is derived from an EMBL/GenBank/DDBJ whole genome shotgun (WGS) entry which is preliminary data.</text>
</comment>
<dbReference type="GO" id="GO:0009228">
    <property type="term" value="P:thiamine biosynthetic process"/>
    <property type="evidence" value="ECO:0007669"/>
    <property type="project" value="UniProtKB-KW"/>
</dbReference>
<dbReference type="PANTHER" id="PTHR31528">
    <property type="entry name" value="4-AMINO-5-HYDROXYMETHYL-2-METHYLPYRIMIDINE PHOSPHATE SYNTHASE THI11-RELATED"/>
    <property type="match status" value="1"/>
</dbReference>
<evidence type="ECO:0000256" key="5">
    <source>
        <dbReference type="ARBA" id="ARBA00022679"/>
    </source>
</evidence>
<keyword evidence="12" id="KW-0732">Signal</keyword>
<evidence type="ECO:0000256" key="12">
    <source>
        <dbReference type="SAM" id="SignalP"/>
    </source>
</evidence>
<keyword evidence="15" id="KW-1185">Reference proteome</keyword>
<dbReference type="Proteomes" id="UP000217771">
    <property type="component" value="Unassembled WGS sequence"/>
</dbReference>
<keyword evidence="6" id="KW-0479">Metal-binding</keyword>
<evidence type="ECO:0000256" key="8">
    <source>
        <dbReference type="ARBA" id="ARBA00022977"/>
    </source>
</evidence>
<keyword evidence="9" id="KW-0408">Iron</keyword>
<sequence>MSITTKPAWQRLITTLALAALYLICSVAEAQSTQASLRLKWLPQAQFAGFYVALAKGYYADEGIDLTINPGGPNILTENLVASGSDTFGLSGGAESVFAARDRDLPVVAIGLGTQLTDFVFVAKQDGPIETLEDFVGHRVTTWFTGANYVLYAMLAEQGIDRETVNIQPQQVSVTPFVDGTVDVATATWYNELNTIRNRVGEENLRIFSPDDYGITFPRDALIVSERTLAERPELVEGFVRATLKGWKEAFSDHDAAVDTVMQWAPTLDRNHQLAMLSEMQRLMTAGPAEEFGLYWLDRETLEQEHDLLRRYDVIGSDVDLDIAFDSRILEAIDKDERMP</sequence>
<evidence type="ECO:0000256" key="10">
    <source>
        <dbReference type="ARBA" id="ARBA00033171"/>
    </source>
</evidence>
<evidence type="ECO:0000256" key="1">
    <source>
        <dbReference type="ARBA" id="ARBA00003469"/>
    </source>
</evidence>
<evidence type="ECO:0000256" key="6">
    <source>
        <dbReference type="ARBA" id="ARBA00022723"/>
    </source>
</evidence>
<evidence type="ECO:0000256" key="4">
    <source>
        <dbReference type="ARBA" id="ARBA00011738"/>
    </source>
</evidence>
<keyword evidence="5" id="KW-0808">Transferase</keyword>
<evidence type="ECO:0000259" key="13">
    <source>
        <dbReference type="Pfam" id="PF09084"/>
    </source>
</evidence>
<dbReference type="PANTHER" id="PTHR31528:SF1">
    <property type="entry name" value="4-AMINO-5-HYDROXYMETHYL-2-METHYLPYRIMIDINE PHOSPHATE SYNTHASE THI11-RELATED"/>
    <property type="match status" value="1"/>
</dbReference>
<dbReference type="RefSeq" id="WP_095621528.1">
    <property type="nucleotide sequence ID" value="NZ_NSKB01000005.1"/>
</dbReference>
<reference evidence="14 15" key="1">
    <citation type="submission" date="2017-08" db="EMBL/GenBank/DDBJ databases">
        <title>Halomonas alkalisoli sp. nov., isolated from saline alkaline soil.</title>
        <authorList>
            <person name="Wang D."/>
            <person name="Zhang G."/>
        </authorList>
    </citation>
    <scope>NUCLEOTIDE SEQUENCE [LARGE SCALE GENOMIC DNA]</scope>
    <source>
        <strain evidence="14 15">WRN001</strain>
    </source>
</reference>
<keyword evidence="8" id="KW-0784">Thiamine biosynthesis</keyword>
<protein>
    <recommendedName>
        <fullName evidence="10">Thiamine pyrimidine synthase</fullName>
    </recommendedName>
</protein>
<dbReference type="InterPro" id="IPR015168">
    <property type="entry name" value="SsuA/THI5"/>
</dbReference>
<name>A0A2A2EUK3_9GAMM</name>
<organism evidence="14 15">
    <name type="scientific">Halomonas salipaludis</name>
    <dbReference type="NCBI Taxonomy" id="2032625"/>
    <lineage>
        <taxon>Bacteria</taxon>
        <taxon>Pseudomonadati</taxon>
        <taxon>Pseudomonadota</taxon>
        <taxon>Gammaproteobacteria</taxon>
        <taxon>Oceanospirillales</taxon>
        <taxon>Halomonadaceae</taxon>
        <taxon>Halomonas</taxon>
    </lineage>
</organism>
<evidence type="ECO:0000313" key="15">
    <source>
        <dbReference type="Proteomes" id="UP000217771"/>
    </source>
</evidence>
<dbReference type="GO" id="GO:0046872">
    <property type="term" value="F:metal ion binding"/>
    <property type="evidence" value="ECO:0007669"/>
    <property type="project" value="UniProtKB-KW"/>
</dbReference>
<evidence type="ECO:0000313" key="14">
    <source>
        <dbReference type="EMBL" id="PAU76059.1"/>
    </source>
</evidence>
<feature type="chain" id="PRO_5011974118" description="Thiamine pyrimidine synthase" evidence="12">
    <location>
        <begin position="31"/>
        <end position="340"/>
    </location>
</feature>
<accession>A0A2A2EUK3</accession>
<evidence type="ECO:0000256" key="3">
    <source>
        <dbReference type="ARBA" id="ARBA00009406"/>
    </source>
</evidence>
<dbReference type="Pfam" id="PF09084">
    <property type="entry name" value="NMT1"/>
    <property type="match status" value="1"/>
</dbReference>
<comment type="function">
    <text evidence="1">Responsible for the formation of the pyrimidine heterocycle in the thiamine biosynthesis pathway. Catalyzes the formation of hydroxymethylpyrimidine phosphate (HMP-P) from histidine and pyridoxal phosphate (PLP). The protein uses PLP and the active site histidine to form HMP-P, generating an inactive enzyme. The enzyme can only undergo a single turnover, which suggests it is a suicide enzyme.</text>
</comment>
<comment type="subunit">
    <text evidence="4">Homodimer.</text>
</comment>
<feature type="domain" description="SsuA/THI5-like" evidence="13">
    <location>
        <begin position="45"/>
        <end position="256"/>
    </location>
</feature>
<evidence type="ECO:0000256" key="7">
    <source>
        <dbReference type="ARBA" id="ARBA00022898"/>
    </source>
</evidence>
<gene>
    <name evidence="14" type="ORF">CK498_14215</name>
</gene>
<comment type="similarity">
    <text evidence="3">Belongs to the NMT1/THI5 family.</text>
</comment>
<dbReference type="Gene3D" id="3.40.190.10">
    <property type="entry name" value="Periplasmic binding protein-like II"/>
    <property type="match status" value="2"/>
</dbReference>
<dbReference type="OrthoDB" id="9815602at2"/>
<feature type="signal peptide" evidence="12">
    <location>
        <begin position="1"/>
        <end position="30"/>
    </location>
</feature>
<keyword evidence="7" id="KW-0663">Pyridoxal phosphate</keyword>
<dbReference type="AlphaFoldDB" id="A0A2A2EUK3"/>
<evidence type="ECO:0000256" key="11">
    <source>
        <dbReference type="ARBA" id="ARBA00048179"/>
    </source>
</evidence>
<dbReference type="EMBL" id="NSKB01000005">
    <property type="protein sequence ID" value="PAU76059.1"/>
    <property type="molecule type" value="Genomic_DNA"/>
</dbReference>
<evidence type="ECO:0000256" key="9">
    <source>
        <dbReference type="ARBA" id="ARBA00023004"/>
    </source>
</evidence>
<dbReference type="SUPFAM" id="SSF53850">
    <property type="entry name" value="Periplasmic binding protein-like II"/>
    <property type="match status" value="1"/>
</dbReference>
<proteinExistence type="inferred from homology"/>
<comment type="pathway">
    <text evidence="2">Cofactor biosynthesis; thiamine diphosphate biosynthesis.</text>
</comment>
<dbReference type="GO" id="GO:0016740">
    <property type="term" value="F:transferase activity"/>
    <property type="evidence" value="ECO:0007669"/>
    <property type="project" value="UniProtKB-KW"/>
</dbReference>
<comment type="catalytic activity">
    <reaction evidence="11">
        <text>N(6)-(pyridoxal phosphate)-L-lysyl-[4-amino-5-hydroxymethyl-2-methylpyrimidine phosphate synthase] + L-histidyl-[4-amino-5-hydroxymethyl-2-methylpyrimidine phosphate synthase] + 2 Fe(3+) + 4 H2O = L-lysyl-[4-amino-5-hydroxymethyl-2-methylpyrimidine phosphate synthase] + (2S)-2-amino-5-hydroxy-4-oxopentanoyl-[4-amino-5-hydroxymethyl-2-methylpyrimidine phosphate synthase] + 4-amino-2-methyl-5-(phosphooxymethyl)pyrimidine + 3-oxopropanoate + 2 Fe(2+) + 2 H(+)</text>
        <dbReference type="Rhea" id="RHEA:65756"/>
        <dbReference type="Rhea" id="RHEA-COMP:16892"/>
        <dbReference type="Rhea" id="RHEA-COMP:16893"/>
        <dbReference type="Rhea" id="RHEA-COMP:16894"/>
        <dbReference type="Rhea" id="RHEA-COMP:16895"/>
        <dbReference type="ChEBI" id="CHEBI:15377"/>
        <dbReference type="ChEBI" id="CHEBI:15378"/>
        <dbReference type="ChEBI" id="CHEBI:29033"/>
        <dbReference type="ChEBI" id="CHEBI:29034"/>
        <dbReference type="ChEBI" id="CHEBI:29969"/>
        <dbReference type="ChEBI" id="CHEBI:29979"/>
        <dbReference type="ChEBI" id="CHEBI:33190"/>
        <dbReference type="ChEBI" id="CHEBI:58354"/>
        <dbReference type="ChEBI" id="CHEBI:143915"/>
        <dbReference type="ChEBI" id="CHEBI:157692"/>
    </reaction>
    <physiologicalReaction direction="left-to-right" evidence="11">
        <dbReference type="Rhea" id="RHEA:65757"/>
    </physiologicalReaction>
</comment>
<dbReference type="InterPro" id="IPR027939">
    <property type="entry name" value="NMT1/THI5"/>
</dbReference>